<accession>A0A229UVW4</accession>
<dbReference type="InterPro" id="IPR032260">
    <property type="entry name" value="DUF5060"/>
</dbReference>
<dbReference type="Gene3D" id="3.20.20.80">
    <property type="entry name" value="Glycosidases"/>
    <property type="match status" value="1"/>
</dbReference>
<dbReference type="Pfam" id="PF13204">
    <property type="entry name" value="Apiosidase"/>
    <property type="match status" value="1"/>
</dbReference>
<evidence type="ECO:0000313" key="5">
    <source>
        <dbReference type="Proteomes" id="UP000215509"/>
    </source>
</evidence>
<dbReference type="OrthoDB" id="127163at2"/>
<feature type="domain" description="DUF5060" evidence="2">
    <location>
        <begin position="13"/>
        <end position="78"/>
    </location>
</feature>
<keyword evidence="5" id="KW-1185">Reference proteome</keyword>
<evidence type="ECO:0000259" key="3">
    <source>
        <dbReference type="Pfam" id="PF18310"/>
    </source>
</evidence>
<dbReference type="PANTHER" id="PTHR37836:SF2">
    <property type="entry name" value="DUF4038 DOMAIN-CONTAINING PROTEIN"/>
    <property type="match status" value="1"/>
</dbReference>
<name>A0A229UVW4_9BACL</name>
<evidence type="ECO:0000313" key="4">
    <source>
        <dbReference type="EMBL" id="OXM87441.1"/>
    </source>
</evidence>
<reference evidence="4 5" key="1">
    <citation type="submission" date="2017-07" db="EMBL/GenBank/DDBJ databases">
        <title>Genome sequencing and assembly of Paenibacillus rigui.</title>
        <authorList>
            <person name="Mayilraj S."/>
        </authorList>
    </citation>
    <scope>NUCLEOTIDE SEQUENCE [LARGE SCALE GENOMIC DNA]</scope>
    <source>
        <strain evidence="4 5">JCM 16352</strain>
    </source>
</reference>
<dbReference type="Gene3D" id="2.60.40.10">
    <property type="entry name" value="Immunoglobulins"/>
    <property type="match status" value="1"/>
</dbReference>
<dbReference type="InterPro" id="IPR013783">
    <property type="entry name" value="Ig-like_fold"/>
</dbReference>
<comment type="caution">
    <text evidence="4">The sequence shown here is derived from an EMBL/GenBank/DDBJ whole genome shotgun (WGS) entry which is preliminary data.</text>
</comment>
<sequence>MRNEEASRASAPVERWGRFERSFDGPAEGNPYREVTLRGVFRHGSRSVEADGFYNGEGTYKLRFMPDAEGTWTYTVASSSAELDGLQGSFEVVPPQPGNHGPVRVKDRYRFEYADGTAYLPFGTTLYHWCHHGDEAKEEATLASLAESPFNKVRICVLPTGDMDPPSLAFAGSLSEGADVNRMNPDFFAHLEKRLDDLLRLGVEADLILFHPYDRDVWGFERLEAETEDFYIRYVLARLGSFRNVWWSIANEFDFNKHKTMEDWDRLFHVVQRHDPYNHLRSIHNGTKMYDYTRTATYDYSKPWVTHQSVQHWEPSLTSAWLETHRKPVVLDECCYEGTAERRWGNISGEEMVRRFWECMVRGGYAAHGEVFGRGSWVSSGGTLVGESPQRIAFLRKLMEESLPELGRAEAERSCLWVYFGVSRPSYWELSLPEGNDYFVDVVDTWGMRVERLKGTFRGNCTIELPGISYAALRMTVV</sequence>
<dbReference type="InterPro" id="IPR025277">
    <property type="entry name" value="Apiosidase-like_cat_dom"/>
</dbReference>
<dbReference type="RefSeq" id="WP_094013738.1">
    <property type="nucleotide sequence ID" value="NZ_NMQW01000005.1"/>
</dbReference>
<dbReference type="InterPro" id="IPR041239">
    <property type="entry name" value="DUF5605"/>
</dbReference>
<evidence type="ECO:0000259" key="1">
    <source>
        <dbReference type="Pfam" id="PF13204"/>
    </source>
</evidence>
<dbReference type="Gene3D" id="2.60.40.3950">
    <property type="match status" value="1"/>
</dbReference>
<dbReference type="EMBL" id="NMQW01000005">
    <property type="protein sequence ID" value="OXM87441.1"/>
    <property type="molecule type" value="Genomic_DNA"/>
</dbReference>
<proteinExistence type="predicted"/>
<dbReference type="AlphaFoldDB" id="A0A229UVW4"/>
<evidence type="ECO:0000259" key="2">
    <source>
        <dbReference type="Pfam" id="PF16586"/>
    </source>
</evidence>
<gene>
    <name evidence="4" type="ORF">CF651_04900</name>
</gene>
<feature type="domain" description="DUF5605" evidence="3">
    <location>
        <begin position="412"/>
        <end position="476"/>
    </location>
</feature>
<dbReference type="Pfam" id="PF18310">
    <property type="entry name" value="DUF5605"/>
    <property type="match status" value="1"/>
</dbReference>
<dbReference type="SUPFAM" id="SSF51445">
    <property type="entry name" value="(Trans)glycosidases"/>
    <property type="match status" value="1"/>
</dbReference>
<feature type="domain" description="Apiosidase-like catalytic" evidence="1">
    <location>
        <begin position="107"/>
        <end position="375"/>
    </location>
</feature>
<dbReference type="InterPro" id="IPR017853">
    <property type="entry name" value="GH"/>
</dbReference>
<dbReference type="Pfam" id="PF16586">
    <property type="entry name" value="DUF5060"/>
    <property type="match status" value="1"/>
</dbReference>
<dbReference type="Proteomes" id="UP000215509">
    <property type="component" value="Unassembled WGS sequence"/>
</dbReference>
<protein>
    <submittedName>
        <fullName evidence="4">DUF5060 domain-containing protein</fullName>
    </submittedName>
</protein>
<organism evidence="4 5">
    <name type="scientific">Paenibacillus rigui</name>
    <dbReference type="NCBI Taxonomy" id="554312"/>
    <lineage>
        <taxon>Bacteria</taxon>
        <taxon>Bacillati</taxon>
        <taxon>Bacillota</taxon>
        <taxon>Bacilli</taxon>
        <taxon>Bacillales</taxon>
        <taxon>Paenibacillaceae</taxon>
        <taxon>Paenibacillus</taxon>
    </lineage>
</organism>
<dbReference type="PANTHER" id="PTHR37836">
    <property type="entry name" value="LMO1036 PROTEIN"/>
    <property type="match status" value="1"/>
</dbReference>